<dbReference type="InterPro" id="IPR000653">
    <property type="entry name" value="DegT/StrS_aminotransferase"/>
</dbReference>
<organism evidence="3 4">
    <name type="scientific">Geoalkalibacter halelectricus</name>
    <dbReference type="NCBI Taxonomy" id="2847045"/>
    <lineage>
        <taxon>Bacteria</taxon>
        <taxon>Pseudomonadati</taxon>
        <taxon>Thermodesulfobacteriota</taxon>
        <taxon>Desulfuromonadia</taxon>
        <taxon>Desulfuromonadales</taxon>
        <taxon>Geoalkalibacteraceae</taxon>
        <taxon>Geoalkalibacter</taxon>
    </lineage>
</organism>
<dbReference type="PANTHER" id="PTHR30244">
    <property type="entry name" value="TRANSAMINASE"/>
    <property type="match status" value="1"/>
</dbReference>
<evidence type="ECO:0000313" key="4">
    <source>
        <dbReference type="Proteomes" id="UP001060414"/>
    </source>
</evidence>
<accession>A0ABY5ZJG1</accession>
<dbReference type="Gene3D" id="3.90.1150.10">
    <property type="entry name" value="Aspartate Aminotransferase, domain 1"/>
    <property type="match status" value="1"/>
</dbReference>
<dbReference type="PIRSF" id="PIRSF000390">
    <property type="entry name" value="PLP_StrS"/>
    <property type="match status" value="1"/>
</dbReference>
<keyword evidence="2" id="KW-0663">Pyridoxal phosphate</keyword>
<dbReference type="EMBL" id="CP092109">
    <property type="protein sequence ID" value="UWZ79261.1"/>
    <property type="molecule type" value="Genomic_DNA"/>
</dbReference>
<gene>
    <name evidence="3" type="ORF">L9S41_16500</name>
</gene>
<keyword evidence="4" id="KW-1185">Reference proteome</keyword>
<proteinExistence type="inferred from homology"/>
<keyword evidence="3" id="KW-0808">Transferase</keyword>
<name>A0ABY5ZJG1_9BACT</name>
<dbReference type="InterPro" id="IPR015421">
    <property type="entry name" value="PyrdxlP-dep_Trfase_major"/>
</dbReference>
<dbReference type="Pfam" id="PF01041">
    <property type="entry name" value="DegT_DnrJ_EryC1"/>
    <property type="match status" value="2"/>
</dbReference>
<dbReference type="PANTHER" id="PTHR30244:SF34">
    <property type="entry name" value="DTDP-4-AMINO-4,6-DIDEOXYGALACTOSE TRANSAMINASE"/>
    <property type="match status" value="1"/>
</dbReference>
<dbReference type="InterPro" id="IPR015424">
    <property type="entry name" value="PyrdxlP-dep_Trfase"/>
</dbReference>
<dbReference type="Proteomes" id="UP001060414">
    <property type="component" value="Chromosome"/>
</dbReference>
<dbReference type="RefSeq" id="WP_260747617.1">
    <property type="nucleotide sequence ID" value="NZ_CP092109.1"/>
</dbReference>
<evidence type="ECO:0000256" key="1">
    <source>
        <dbReference type="ARBA" id="ARBA00037999"/>
    </source>
</evidence>
<dbReference type="SUPFAM" id="SSF53383">
    <property type="entry name" value="PLP-dependent transferases"/>
    <property type="match status" value="1"/>
</dbReference>
<sequence length="433" mass="47429">MNPFDISELDAAFHLEALGRRWFLKAPFGVPSWEWEQKSLIAAYLLGRGSHFGAAESAGELEDQLCRMLGVKYCIATGSGREAIKLALLGLDIQPGERVVLPSFCCFSVLLPLLELGIEPVLADVGGDLQVDPESVSRVMRPGDRALIVPHLFGRLADMPRLAQIARSNGAALIDDAAQAIGLQGPMGWAGSSGDAGILSFGLFKPLNAMGGGALLTNDEKLRGRALKIVHGASRQATSKLSVIKTYMKTVWRRATFPLFLRNRRRQQVLSTSQGCQKSSDPNRLITLIAPLHARLAASQLHQITYQRQEAARMAQQFAEQLASMGFIHTTQDACGDGCPRFVVRPSLKRGGSYKALFAELLREGIEAQPTYRSLHRYLNASGHSVQGEFRHSDALSEQLLCLPFSSKSGFAPILSKFQKSATLQSYYDDFRK</sequence>
<dbReference type="GO" id="GO:0008483">
    <property type="term" value="F:transaminase activity"/>
    <property type="evidence" value="ECO:0007669"/>
    <property type="project" value="UniProtKB-KW"/>
</dbReference>
<evidence type="ECO:0000313" key="3">
    <source>
        <dbReference type="EMBL" id="UWZ79261.1"/>
    </source>
</evidence>
<protein>
    <submittedName>
        <fullName evidence="3">DegT/DnrJ/EryC1/StrS family aminotransferase</fullName>
    </submittedName>
</protein>
<keyword evidence="3" id="KW-0032">Aminotransferase</keyword>
<dbReference type="InterPro" id="IPR015422">
    <property type="entry name" value="PyrdxlP-dep_Trfase_small"/>
</dbReference>
<comment type="similarity">
    <text evidence="1 2">Belongs to the DegT/DnrJ/EryC1 family.</text>
</comment>
<dbReference type="Gene3D" id="3.40.640.10">
    <property type="entry name" value="Type I PLP-dependent aspartate aminotransferase-like (Major domain)"/>
    <property type="match status" value="1"/>
</dbReference>
<reference evidence="3" key="1">
    <citation type="journal article" date="2022" name="Environ. Microbiol.">
        <title>Geoalkalibacter halelectricus SAP #1 sp. nov. possessing extracellular electron transfer and mineral#reducing capabilities from a haloalkaline environment.</title>
        <authorList>
            <person name="Yadav S."/>
            <person name="Singh R."/>
            <person name="Sundharam S.S."/>
            <person name="Chaudhary S."/>
            <person name="Krishnamurthi S."/>
            <person name="Patil S.A."/>
        </authorList>
    </citation>
    <scope>NUCLEOTIDE SEQUENCE</scope>
    <source>
        <strain evidence="3">SAP-1</strain>
    </source>
</reference>
<evidence type="ECO:0000256" key="2">
    <source>
        <dbReference type="RuleBase" id="RU004508"/>
    </source>
</evidence>